<evidence type="ECO:0000313" key="2">
    <source>
        <dbReference type="EMBL" id="CAF4435312.1"/>
    </source>
</evidence>
<accession>A0A820REV3</accession>
<comment type="caution">
    <text evidence="2">The sequence shown here is derived from an EMBL/GenBank/DDBJ whole genome shotgun (WGS) entry which is preliminary data.</text>
</comment>
<feature type="region of interest" description="Disordered" evidence="1">
    <location>
        <begin position="43"/>
        <end position="64"/>
    </location>
</feature>
<dbReference type="Proteomes" id="UP000663844">
    <property type="component" value="Unassembled WGS sequence"/>
</dbReference>
<dbReference type="AlphaFoldDB" id="A0A820REV3"/>
<protein>
    <submittedName>
        <fullName evidence="2">Uncharacterized protein</fullName>
    </submittedName>
</protein>
<name>A0A820REV3_9BILA</name>
<feature type="non-terminal residue" evidence="2">
    <location>
        <position position="64"/>
    </location>
</feature>
<evidence type="ECO:0000313" key="3">
    <source>
        <dbReference type="Proteomes" id="UP000663844"/>
    </source>
</evidence>
<gene>
    <name evidence="2" type="ORF">OXD698_LOCUS53488</name>
</gene>
<proteinExistence type="predicted"/>
<evidence type="ECO:0000256" key="1">
    <source>
        <dbReference type="SAM" id="MobiDB-lite"/>
    </source>
</evidence>
<reference evidence="2" key="1">
    <citation type="submission" date="2021-02" db="EMBL/GenBank/DDBJ databases">
        <authorList>
            <person name="Nowell W R."/>
        </authorList>
    </citation>
    <scope>NUCLEOTIDE SEQUENCE</scope>
</reference>
<sequence>MIEEPTHPLLHRQFVNRHNVKFFIRILVGLALAHIIGQQFRPSDATPNRKPYGKYRLQKTTINN</sequence>
<organism evidence="2 3">
    <name type="scientific">Adineta steineri</name>
    <dbReference type="NCBI Taxonomy" id="433720"/>
    <lineage>
        <taxon>Eukaryota</taxon>
        <taxon>Metazoa</taxon>
        <taxon>Spiralia</taxon>
        <taxon>Gnathifera</taxon>
        <taxon>Rotifera</taxon>
        <taxon>Eurotatoria</taxon>
        <taxon>Bdelloidea</taxon>
        <taxon>Adinetida</taxon>
        <taxon>Adinetidae</taxon>
        <taxon>Adineta</taxon>
    </lineage>
</organism>
<dbReference type="EMBL" id="CAJOAZ010030744">
    <property type="protein sequence ID" value="CAF4435312.1"/>
    <property type="molecule type" value="Genomic_DNA"/>
</dbReference>